<dbReference type="Gene3D" id="3.60.21.10">
    <property type="match status" value="1"/>
</dbReference>
<feature type="domain" description="Serine/threonine specific protein phosphatases" evidence="1">
    <location>
        <begin position="205"/>
        <end position="210"/>
    </location>
</feature>
<accession>H7ENR6</accession>
<dbReference type="InterPro" id="IPR029052">
    <property type="entry name" value="Metallo-depent_PP-like"/>
</dbReference>
<dbReference type="InterPro" id="IPR006186">
    <property type="entry name" value="Ser/Thr-sp_prot-phosphatase"/>
</dbReference>
<dbReference type="eggNOG" id="COG0639">
    <property type="taxonomic scope" value="Bacteria"/>
</dbReference>
<dbReference type="Proteomes" id="UP000003571">
    <property type="component" value="Unassembled WGS sequence"/>
</dbReference>
<dbReference type="PROSITE" id="PS00125">
    <property type="entry name" value="SER_THR_PHOSPHATASE"/>
    <property type="match status" value="1"/>
</dbReference>
<dbReference type="PATRIC" id="fig|907348.3.peg.2595"/>
<dbReference type="EMBL" id="AGRW01000054">
    <property type="protein sequence ID" value="EIC00549.1"/>
    <property type="molecule type" value="Genomic_DNA"/>
</dbReference>
<gene>
    <name evidence="2" type="ORF">TresaDRAFT_0022</name>
</gene>
<reference evidence="2 3" key="1">
    <citation type="submission" date="2011-09" db="EMBL/GenBank/DDBJ databases">
        <title>The draft genome of Treponema saccharophilum DSM 2985.</title>
        <authorList>
            <consortium name="US DOE Joint Genome Institute (JGI-PGF)"/>
            <person name="Lucas S."/>
            <person name="Copeland A."/>
            <person name="Lapidus A."/>
            <person name="Glavina del Rio T."/>
            <person name="Dalin E."/>
            <person name="Tice H."/>
            <person name="Bruce D."/>
            <person name="Goodwin L."/>
            <person name="Pitluck S."/>
            <person name="Peters L."/>
            <person name="Kyrpides N."/>
            <person name="Mavromatis K."/>
            <person name="Ivanova N."/>
            <person name="Markowitz V."/>
            <person name="Cheng J.-F."/>
            <person name="Hugenholtz P."/>
            <person name="Woyke T."/>
            <person name="Wu D."/>
            <person name="Gronow S."/>
            <person name="Wellnitz S."/>
            <person name="Brambilla E."/>
            <person name="Klenk H.-P."/>
            <person name="Eisen J.A."/>
        </authorList>
    </citation>
    <scope>NUCLEOTIDE SEQUENCE [LARGE SCALE GENOMIC DNA]</scope>
    <source>
        <strain evidence="2 3">DSM 2985</strain>
    </source>
</reference>
<dbReference type="STRING" id="907348.TresaDRAFT_0022"/>
<proteinExistence type="predicted"/>
<sequence>MSGTPRAAGDSLKAPGLLFSVPAVYSNDTNEILSRMERFLSDGELPSYDGLISLCNAVTSVLETEDSSYRPYDSSGSPGGLLDFSSPSMRSLPVVVVPDLHARGRFLLDAMYFRVDSAGGRTVIDLLSSGEIIVCCVGDIFHSESRARKRWDDAYQDFRAYYYDGEPSSRFLDSAAMNAEMRENFSLLQMIFLLKLSFPKFFHVLKGNHENVKNATYSPDDDDGFGNRAFRKFCEEGLMCAEFIRGYYDDLLLHCVGCFERALPLCLMSGKCVVSHAEPRRAFRKDEIVGGMRDDNVVFGLTWTANGDAAPESVSETVRHLYRTGNPIADMLGRRTRDVVWFGGHRPIDGRYAERQGGLFVQIHNPSREFVSLVLPSRKFNPETDIFDVG</sequence>
<evidence type="ECO:0000259" key="1">
    <source>
        <dbReference type="PROSITE" id="PS00125"/>
    </source>
</evidence>
<keyword evidence="3" id="KW-1185">Reference proteome</keyword>
<organism evidence="2 3">
    <name type="scientific">Treponema saccharophilum DSM 2985</name>
    <dbReference type="NCBI Taxonomy" id="907348"/>
    <lineage>
        <taxon>Bacteria</taxon>
        <taxon>Pseudomonadati</taxon>
        <taxon>Spirochaetota</taxon>
        <taxon>Spirochaetia</taxon>
        <taxon>Spirochaetales</taxon>
        <taxon>Treponemataceae</taxon>
        <taxon>Treponema</taxon>
    </lineage>
</organism>
<dbReference type="AlphaFoldDB" id="H7ENR6"/>
<protein>
    <submittedName>
        <fullName evidence="2">Metallophosphoesterase</fullName>
    </submittedName>
</protein>
<name>H7ENR6_9SPIR</name>
<dbReference type="SUPFAM" id="SSF56300">
    <property type="entry name" value="Metallo-dependent phosphatases"/>
    <property type="match status" value="1"/>
</dbReference>
<evidence type="ECO:0000313" key="2">
    <source>
        <dbReference type="EMBL" id="EIC00549.1"/>
    </source>
</evidence>
<evidence type="ECO:0000313" key="3">
    <source>
        <dbReference type="Proteomes" id="UP000003571"/>
    </source>
</evidence>
<dbReference type="GO" id="GO:0016787">
    <property type="term" value="F:hydrolase activity"/>
    <property type="evidence" value="ECO:0007669"/>
    <property type="project" value="InterPro"/>
</dbReference>
<comment type="caution">
    <text evidence="2">The sequence shown here is derived from an EMBL/GenBank/DDBJ whole genome shotgun (WGS) entry which is preliminary data.</text>
</comment>